<feature type="compositionally biased region" description="Basic residues" evidence="1">
    <location>
        <begin position="141"/>
        <end position="161"/>
    </location>
</feature>
<feature type="non-terminal residue" evidence="2">
    <location>
        <position position="1"/>
    </location>
</feature>
<accession>A0A6J4ST47</accession>
<gene>
    <name evidence="2" type="ORF">AVDCRST_MAG45-1515</name>
</gene>
<organism evidence="2">
    <name type="scientific">uncultured Solirubrobacterales bacterium</name>
    <dbReference type="NCBI Taxonomy" id="768556"/>
    <lineage>
        <taxon>Bacteria</taxon>
        <taxon>Bacillati</taxon>
        <taxon>Actinomycetota</taxon>
        <taxon>Thermoleophilia</taxon>
        <taxon>Solirubrobacterales</taxon>
        <taxon>environmental samples</taxon>
    </lineage>
</organism>
<dbReference type="EMBL" id="CADCVU010000125">
    <property type="protein sequence ID" value="CAA9504516.1"/>
    <property type="molecule type" value="Genomic_DNA"/>
</dbReference>
<name>A0A6J4ST47_9ACTN</name>
<feature type="non-terminal residue" evidence="2">
    <location>
        <position position="161"/>
    </location>
</feature>
<protein>
    <submittedName>
        <fullName evidence="2">Uncharacterized protein</fullName>
    </submittedName>
</protein>
<evidence type="ECO:0000256" key="1">
    <source>
        <dbReference type="SAM" id="MobiDB-lite"/>
    </source>
</evidence>
<feature type="region of interest" description="Disordered" evidence="1">
    <location>
        <begin position="115"/>
        <end position="161"/>
    </location>
</feature>
<evidence type="ECO:0000313" key="2">
    <source>
        <dbReference type="EMBL" id="CAA9504516.1"/>
    </source>
</evidence>
<reference evidence="2" key="1">
    <citation type="submission" date="2020-02" db="EMBL/GenBank/DDBJ databases">
        <authorList>
            <person name="Meier V. D."/>
        </authorList>
    </citation>
    <scope>NUCLEOTIDE SEQUENCE</scope>
    <source>
        <strain evidence="2">AVDCRST_MAG45</strain>
    </source>
</reference>
<proteinExistence type="predicted"/>
<dbReference type="AlphaFoldDB" id="A0A6J4ST47"/>
<feature type="region of interest" description="Disordered" evidence="1">
    <location>
        <begin position="1"/>
        <end position="101"/>
    </location>
</feature>
<feature type="compositionally biased region" description="Basic residues" evidence="1">
    <location>
        <begin position="26"/>
        <end position="43"/>
    </location>
</feature>
<sequence length="161" mass="18203">GRSRPDRGVAQVRLSGRALPLPAVHRPQRSARSAPRRRRSARRSRPEDGCPRPGVRRRTGRRWPQSPPRGGGGQGPQAGSRLRRALGRPARARGVERRADRRLVRLGLPRAHLSLRARTRDRGSRVHQRNLRQRPAAHASPRARGRRHRAHRRHRAAVPGV</sequence>